<keyword evidence="6" id="KW-0812">Transmembrane</keyword>
<dbReference type="EC" id="3.4.24.81" evidence="2"/>
<keyword evidence="6" id="KW-1133">Transmembrane helix</keyword>
<evidence type="ECO:0000256" key="4">
    <source>
        <dbReference type="PROSITE-ProRule" id="PRU00276"/>
    </source>
</evidence>
<evidence type="ECO:0000313" key="10">
    <source>
        <dbReference type="EMBL" id="KAJ8311675.1"/>
    </source>
</evidence>
<feature type="compositionally biased region" description="Basic and acidic residues" evidence="5">
    <location>
        <begin position="846"/>
        <end position="855"/>
    </location>
</feature>
<feature type="domain" description="Disintegrin" evidence="8">
    <location>
        <begin position="498"/>
        <end position="596"/>
    </location>
</feature>
<evidence type="ECO:0000313" key="11">
    <source>
        <dbReference type="Proteomes" id="UP001217089"/>
    </source>
</evidence>
<dbReference type="Proteomes" id="UP001217089">
    <property type="component" value="Unassembled WGS sequence"/>
</dbReference>
<evidence type="ECO:0000259" key="9">
    <source>
        <dbReference type="PROSITE" id="PS50215"/>
    </source>
</evidence>
<feature type="active site" evidence="4">
    <location>
        <position position="420"/>
    </location>
</feature>
<evidence type="ECO:0000256" key="7">
    <source>
        <dbReference type="SAM" id="SignalP"/>
    </source>
</evidence>
<dbReference type="InterPro" id="IPR049038">
    <property type="entry name" value="ADAM10_Cys-rich"/>
</dbReference>
<dbReference type="InterPro" id="IPR036436">
    <property type="entry name" value="Disintegrin_dom_sf"/>
</dbReference>
<comment type="caution">
    <text evidence="4">Lacks conserved residue(s) required for the propagation of feature annotation.</text>
</comment>
<evidence type="ECO:0000256" key="6">
    <source>
        <dbReference type="SAM" id="Phobius"/>
    </source>
</evidence>
<dbReference type="PROSITE" id="PS50214">
    <property type="entry name" value="DISINTEGRIN_2"/>
    <property type="match status" value="1"/>
</dbReference>
<evidence type="ECO:0000256" key="2">
    <source>
        <dbReference type="ARBA" id="ARBA00012332"/>
    </source>
</evidence>
<feature type="transmembrane region" description="Helical" evidence="6">
    <location>
        <begin position="751"/>
        <end position="775"/>
    </location>
</feature>
<dbReference type="InterPro" id="IPR001762">
    <property type="entry name" value="Disintegrin_dom"/>
</dbReference>
<keyword evidence="7" id="KW-0732">Signal</keyword>
<dbReference type="SUPFAM" id="SSF57552">
    <property type="entry name" value="Blood coagulation inhibitor (disintegrin)"/>
    <property type="match status" value="1"/>
</dbReference>
<dbReference type="PANTHER" id="PTHR45702:SF2">
    <property type="entry name" value="KUZBANIAN, ISOFORM A"/>
    <property type="match status" value="1"/>
</dbReference>
<reference evidence="10 11" key="1">
    <citation type="submission" date="2022-12" db="EMBL/GenBank/DDBJ databases">
        <title>Chromosome-level genome of Tegillarca granosa.</title>
        <authorList>
            <person name="Kim J."/>
        </authorList>
    </citation>
    <scope>NUCLEOTIDE SEQUENCE [LARGE SCALE GENOMIC DNA]</scope>
    <source>
        <strain evidence="10">Teg-2019</strain>
        <tissue evidence="10">Adductor muscle</tissue>
    </source>
</reference>
<dbReference type="Pfam" id="PF00200">
    <property type="entry name" value="Disintegrin"/>
    <property type="match status" value="1"/>
</dbReference>
<comment type="caution">
    <text evidence="10">The sequence shown here is derived from an EMBL/GenBank/DDBJ whole genome shotgun (WGS) entry which is preliminary data.</text>
</comment>
<feature type="chain" id="PRO_5046538458" description="ADAM10 endopeptidase" evidence="7">
    <location>
        <begin position="24"/>
        <end position="855"/>
    </location>
</feature>
<dbReference type="Pfam" id="PF13574">
    <property type="entry name" value="Reprolysin_2"/>
    <property type="match status" value="1"/>
</dbReference>
<dbReference type="EMBL" id="JARBDR010000496">
    <property type="protein sequence ID" value="KAJ8311675.1"/>
    <property type="molecule type" value="Genomic_DNA"/>
</dbReference>
<dbReference type="PANTHER" id="PTHR45702">
    <property type="entry name" value="ADAM10/ADAM17 METALLOPEPTIDASE FAMILY MEMBER"/>
    <property type="match status" value="1"/>
</dbReference>
<keyword evidence="4" id="KW-0479">Metal-binding</keyword>
<dbReference type="Gene3D" id="4.10.70.10">
    <property type="entry name" value="Disintegrin domain"/>
    <property type="match status" value="1"/>
</dbReference>
<feature type="binding site" evidence="4">
    <location>
        <position position="419"/>
    </location>
    <ligand>
        <name>Zn(2+)</name>
        <dbReference type="ChEBI" id="CHEBI:29105"/>
        <note>catalytic</note>
    </ligand>
</feature>
<comment type="catalytic activity">
    <reaction evidence="1">
        <text>Endopeptidase of broad specificity.</text>
        <dbReference type="EC" id="3.4.24.81"/>
    </reaction>
</comment>
<feature type="binding site" evidence="4">
    <location>
        <position position="429"/>
    </location>
    <ligand>
        <name>Zn(2+)</name>
        <dbReference type="ChEBI" id="CHEBI:29105"/>
        <note>catalytic</note>
    </ligand>
</feature>
<feature type="signal peptide" evidence="7">
    <location>
        <begin position="1"/>
        <end position="23"/>
    </location>
</feature>
<feature type="domain" description="Peptidase M12B" evidence="9">
    <location>
        <begin position="239"/>
        <end position="481"/>
    </location>
</feature>
<protein>
    <recommendedName>
        <fullName evidence="2">ADAM10 endopeptidase</fullName>
        <ecNumber evidence="2">3.4.24.81</ecNumber>
    </recommendedName>
</protein>
<organism evidence="10 11">
    <name type="scientific">Tegillarca granosa</name>
    <name type="common">Malaysian cockle</name>
    <name type="synonym">Anadara granosa</name>
    <dbReference type="NCBI Taxonomy" id="220873"/>
    <lineage>
        <taxon>Eukaryota</taxon>
        <taxon>Metazoa</taxon>
        <taxon>Spiralia</taxon>
        <taxon>Lophotrochozoa</taxon>
        <taxon>Mollusca</taxon>
        <taxon>Bivalvia</taxon>
        <taxon>Autobranchia</taxon>
        <taxon>Pteriomorphia</taxon>
        <taxon>Arcoida</taxon>
        <taxon>Arcoidea</taxon>
        <taxon>Arcidae</taxon>
        <taxon>Tegillarca</taxon>
    </lineage>
</organism>
<dbReference type="InterPro" id="IPR051489">
    <property type="entry name" value="ADAM_Metalloproteinase"/>
</dbReference>
<evidence type="ECO:0000256" key="5">
    <source>
        <dbReference type="SAM" id="MobiDB-lite"/>
    </source>
</evidence>
<gene>
    <name evidence="10" type="ORF">KUTeg_011030</name>
</gene>
<dbReference type="Pfam" id="PF21299">
    <property type="entry name" value="ADAM10_Cys-rich"/>
    <property type="match status" value="1"/>
</dbReference>
<evidence type="ECO:0000256" key="1">
    <source>
        <dbReference type="ARBA" id="ARBA00001809"/>
    </source>
</evidence>
<keyword evidence="4" id="KW-0862">Zinc</keyword>
<dbReference type="SUPFAM" id="SSF55486">
    <property type="entry name" value="Metalloproteases ('zincins'), catalytic domain"/>
    <property type="match status" value="1"/>
</dbReference>
<dbReference type="Gene3D" id="3.40.390.10">
    <property type="entry name" value="Collagenase (Catalytic Domain)"/>
    <property type="match status" value="1"/>
</dbReference>
<feature type="region of interest" description="Disordered" evidence="5">
    <location>
        <begin position="778"/>
        <end position="855"/>
    </location>
</feature>
<sequence length="855" mass="96075">MRKILTLVVLEAIVLIQWTDSKALDDYIKHYEELHYDTEDLHNRHLRAKRSATDPNLYLKFHAYGRDFKLHLQRAKNIFTDDFKAEGSYGRLENVDTSFIYNGKVIGEPNSHVHGAVISGIFRGSITIPDDTVYHIEPSVRFFGNNKRFHSIIYSEKHLDLNPFRHRREAHSQGTCGNDNHYEWMEKMAHSATQDRVRRASNLYEEMSENYNSHQNMYTEKLNRQKRNAFPDGKSSCYLYLRSDPALYNKIYESYSNDDITRDEILAFFASHVEAINTIYRRTKFQTYDGSSFYQGVDFQVQRIKIMTNKTENCSSEIRKTAFCNQNIDVSNFLNLNSLTNHNKYCLAFMFTYRDFSQGTLGLAWVGSPTRAAGGICEKWKEYDEGSVKKFKSLNTGIVTIVNYGKRVAPKVSQLTFAHEVGHNFGSPHDNGPTCAPYGTSNDASSNGNYIMFASATQGNRPNNDVFSICSLDNITRVLDKVINQQNGKVNCFQKSGAAFCGNGLVEEGEECDCGFETDCLDPCCYAKKENADSVNDCKLKPGKTCSPSQGPCCSHSCEHVPASDKRLCRASTGCIDEALCDGTSSLCPNSTKKPDMTLCNDNSLVCEDGVCSGSLCKRIGYTNGTINHVPTWQECFLTASKDDQTGKEKLCFLACQKNNGTDCISSADTERVKEKFKPFYTLLLEVDKDPNDDDTKFQMAAGSPCNNFQGYCDVFHRCRTVDADGPLQRLKNLIFNPKTLTNIKNWIIEYWWAVMLMAIGLVLAMGLFIKFCAVHTPSSNPKAKPAKRLTDTLRRRRRPPTQSPQARYAPGPGPGPGHGGPPPPYSAHAPPQGGPKRGHGKGKNKGRDMELQRV</sequence>
<keyword evidence="3" id="KW-0165">Cleavage on pair of basic residues</keyword>
<keyword evidence="6" id="KW-0472">Membrane</keyword>
<feature type="binding site" evidence="4">
    <location>
        <position position="423"/>
    </location>
    <ligand>
        <name>Zn(2+)</name>
        <dbReference type="ChEBI" id="CHEBI:29105"/>
        <note>catalytic</note>
    </ligand>
</feature>
<evidence type="ECO:0000259" key="8">
    <source>
        <dbReference type="PROSITE" id="PS50214"/>
    </source>
</evidence>
<dbReference type="InterPro" id="IPR024079">
    <property type="entry name" value="MetalloPept_cat_dom_sf"/>
</dbReference>
<dbReference type="PROSITE" id="PS50215">
    <property type="entry name" value="ADAM_MEPRO"/>
    <property type="match status" value="1"/>
</dbReference>
<accession>A0ABQ9F2P6</accession>
<dbReference type="SMART" id="SM00050">
    <property type="entry name" value="DISIN"/>
    <property type="match status" value="1"/>
</dbReference>
<evidence type="ECO:0000256" key="3">
    <source>
        <dbReference type="ARBA" id="ARBA00022685"/>
    </source>
</evidence>
<keyword evidence="11" id="KW-1185">Reference proteome</keyword>
<proteinExistence type="predicted"/>
<name>A0ABQ9F2P6_TEGGR</name>
<dbReference type="InterPro" id="IPR001590">
    <property type="entry name" value="Peptidase_M12B"/>
</dbReference>
<feature type="compositionally biased region" description="Pro residues" evidence="5">
    <location>
        <begin position="812"/>
        <end position="826"/>
    </location>
</feature>